<reference evidence="2" key="1">
    <citation type="journal article" date="2020" name="bioRxiv">
        <title>Comparative genomics of Chlamydomonas.</title>
        <authorList>
            <person name="Craig R.J."/>
            <person name="Hasan A.R."/>
            <person name="Ness R.W."/>
            <person name="Keightley P.D."/>
        </authorList>
    </citation>
    <scope>NUCLEOTIDE SEQUENCE</scope>
    <source>
        <strain evidence="2">CCAP 11/173</strain>
    </source>
</reference>
<dbReference type="EMBL" id="JAEHOD010000060">
    <property type="protein sequence ID" value="KAG2433951.1"/>
    <property type="molecule type" value="Genomic_DNA"/>
</dbReference>
<dbReference type="Proteomes" id="UP000613740">
    <property type="component" value="Unassembled WGS sequence"/>
</dbReference>
<organism evidence="2 3">
    <name type="scientific">Chlamydomonas schloesseri</name>
    <dbReference type="NCBI Taxonomy" id="2026947"/>
    <lineage>
        <taxon>Eukaryota</taxon>
        <taxon>Viridiplantae</taxon>
        <taxon>Chlorophyta</taxon>
        <taxon>core chlorophytes</taxon>
        <taxon>Chlorophyceae</taxon>
        <taxon>CS clade</taxon>
        <taxon>Chlamydomonadales</taxon>
        <taxon>Chlamydomonadaceae</taxon>
        <taxon>Chlamydomonas</taxon>
    </lineage>
</organism>
<accession>A0A835SY84</accession>
<protein>
    <submittedName>
        <fullName evidence="2">Uncharacterized protein</fullName>
    </submittedName>
</protein>
<gene>
    <name evidence="2" type="ORF">HYH02_012496</name>
</gene>
<feature type="compositionally biased region" description="Polar residues" evidence="1">
    <location>
        <begin position="1"/>
        <end position="16"/>
    </location>
</feature>
<proteinExistence type="predicted"/>
<evidence type="ECO:0000313" key="2">
    <source>
        <dbReference type="EMBL" id="KAG2433951.1"/>
    </source>
</evidence>
<evidence type="ECO:0000256" key="1">
    <source>
        <dbReference type="SAM" id="MobiDB-lite"/>
    </source>
</evidence>
<name>A0A835SY84_9CHLO</name>
<dbReference type="AlphaFoldDB" id="A0A835SY84"/>
<evidence type="ECO:0000313" key="3">
    <source>
        <dbReference type="Proteomes" id="UP000613740"/>
    </source>
</evidence>
<comment type="caution">
    <text evidence="2">The sequence shown here is derived from an EMBL/GenBank/DDBJ whole genome shotgun (WGS) entry which is preliminary data.</text>
</comment>
<sequence>MNGNASDSTPQPQPTASLPAAQARVNRGAAVRRDPAAAGAGSTAPPPTPAAACAADLVARAADYIAFTAGGGGSGAAGAEVGRQLCCENPIPAPPGGVSFALRARRAAVSAGVAEVCPDVYSKYRPLLEEEGCGEDGDDDERYPVHPLELGAMAAQGRMPPPPPMSLHAKARMAARFMAAMVAELKALRRIWQDAEAMQPVLLARMQQGGVSTSTSK</sequence>
<keyword evidence="3" id="KW-1185">Reference proteome</keyword>
<feature type="region of interest" description="Disordered" evidence="1">
    <location>
        <begin position="1"/>
        <end position="50"/>
    </location>
</feature>